<keyword evidence="2" id="KW-1185">Reference proteome</keyword>
<dbReference type="EMBL" id="VSRR010072202">
    <property type="protein sequence ID" value="MPC86689.1"/>
    <property type="molecule type" value="Genomic_DNA"/>
</dbReference>
<sequence length="31" mass="2989">MCVAAAVVTAVTGGPRGGCGCGAWEQRLGLP</sequence>
<dbReference type="Proteomes" id="UP000324222">
    <property type="component" value="Unassembled WGS sequence"/>
</dbReference>
<evidence type="ECO:0000313" key="1">
    <source>
        <dbReference type="EMBL" id="MPC86689.1"/>
    </source>
</evidence>
<gene>
    <name evidence="1" type="ORF">E2C01_081525</name>
</gene>
<comment type="caution">
    <text evidence="1">The sequence shown here is derived from an EMBL/GenBank/DDBJ whole genome shotgun (WGS) entry which is preliminary data.</text>
</comment>
<proteinExistence type="predicted"/>
<reference evidence="1 2" key="1">
    <citation type="submission" date="2019-05" db="EMBL/GenBank/DDBJ databases">
        <title>Another draft genome of Portunus trituberculatus and its Hox gene families provides insights of decapod evolution.</title>
        <authorList>
            <person name="Jeong J.-H."/>
            <person name="Song I."/>
            <person name="Kim S."/>
            <person name="Choi T."/>
            <person name="Kim D."/>
            <person name="Ryu S."/>
            <person name="Kim W."/>
        </authorList>
    </citation>
    <scope>NUCLEOTIDE SEQUENCE [LARGE SCALE GENOMIC DNA]</scope>
    <source>
        <tissue evidence="1">Muscle</tissue>
    </source>
</reference>
<protein>
    <submittedName>
        <fullName evidence="1">Uncharacterized protein</fullName>
    </submittedName>
</protein>
<organism evidence="1 2">
    <name type="scientific">Portunus trituberculatus</name>
    <name type="common">Swimming crab</name>
    <name type="synonym">Neptunus trituberculatus</name>
    <dbReference type="NCBI Taxonomy" id="210409"/>
    <lineage>
        <taxon>Eukaryota</taxon>
        <taxon>Metazoa</taxon>
        <taxon>Ecdysozoa</taxon>
        <taxon>Arthropoda</taxon>
        <taxon>Crustacea</taxon>
        <taxon>Multicrustacea</taxon>
        <taxon>Malacostraca</taxon>
        <taxon>Eumalacostraca</taxon>
        <taxon>Eucarida</taxon>
        <taxon>Decapoda</taxon>
        <taxon>Pleocyemata</taxon>
        <taxon>Brachyura</taxon>
        <taxon>Eubrachyura</taxon>
        <taxon>Portunoidea</taxon>
        <taxon>Portunidae</taxon>
        <taxon>Portuninae</taxon>
        <taxon>Portunus</taxon>
    </lineage>
</organism>
<accession>A0A5B7IWW0</accession>
<evidence type="ECO:0000313" key="2">
    <source>
        <dbReference type="Proteomes" id="UP000324222"/>
    </source>
</evidence>
<name>A0A5B7IWW0_PORTR</name>
<dbReference type="AlphaFoldDB" id="A0A5B7IWW0"/>